<dbReference type="OrthoDB" id="7169664at2"/>
<feature type="transmembrane region" description="Helical" evidence="1">
    <location>
        <begin position="21"/>
        <end position="42"/>
    </location>
</feature>
<protein>
    <recommendedName>
        <fullName evidence="4">DUF2125 domain-containing protein</fullName>
    </recommendedName>
</protein>
<reference evidence="2 3" key="1">
    <citation type="submission" date="2009-01" db="EMBL/GenBank/DDBJ databases">
        <title>Complete sequence of chromosome of Methylobacterium nodulans ORS 2060.</title>
        <authorList>
            <consortium name="US DOE Joint Genome Institute"/>
            <person name="Lucas S."/>
            <person name="Copeland A."/>
            <person name="Lapidus A."/>
            <person name="Glavina del Rio T."/>
            <person name="Dalin E."/>
            <person name="Tice H."/>
            <person name="Bruce D."/>
            <person name="Goodwin L."/>
            <person name="Pitluck S."/>
            <person name="Sims D."/>
            <person name="Brettin T."/>
            <person name="Detter J.C."/>
            <person name="Han C."/>
            <person name="Larimer F."/>
            <person name="Land M."/>
            <person name="Hauser L."/>
            <person name="Kyrpides N."/>
            <person name="Ivanova N."/>
            <person name="Marx C.J."/>
            <person name="Richardson P."/>
        </authorList>
    </citation>
    <scope>NUCLEOTIDE SEQUENCE [LARGE SCALE GENOMIC DNA]</scope>
    <source>
        <strain evidence="3">LMG 21967 / CNCM I-2342 / ORS 2060</strain>
    </source>
</reference>
<dbReference type="KEGG" id="mno:Mnod_4444"/>
<dbReference type="EMBL" id="CP001349">
    <property type="protein sequence ID" value="ACL59314.1"/>
    <property type="molecule type" value="Genomic_DNA"/>
</dbReference>
<dbReference type="eggNOG" id="COG4093">
    <property type="taxonomic scope" value="Bacteria"/>
</dbReference>
<name>B8IBR0_METNO</name>
<gene>
    <name evidence="2" type="ordered locus">Mnod_4444</name>
</gene>
<keyword evidence="3" id="KW-1185">Reference proteome</keyword>
<dbReference type="InterPro" id="IPR018666">
    <property type="entry name" value="DUF2125"/>
</dbReference>
<dbReference type="HOGENOM" id="CLU_064708_0_0_5"/>
<dbReference type="AlphaFoldDB" id="B8IBR0"/>
<evidence type="ECO:0000313" key="3">
    <source>
        <dbReference type="Proteomes" id="UP000008207"/>
    </source>
</evidence>
<keyword evidence="1" id="KW-0472">Membrane</keyword>
<dbReference type="Proteomes" id="UP000008207">
    <property type="component" value="Chromosome"/>
</dbReference>
<dbReference type="Pfam" id="PF09898">
    <property type="entry name" value="DUF2125"/>
    <property type="match status" value="1"/>
</dbReference>
<keyword evidence="1" id="KW-0812">Transmembrane</keyword>
<evidence type="ECO:0000256" key="1">
    <source>
        <dbReference type="SAM" id="Phobius"/>
    </source>
</evidence>
<keyword evidence="1" id="KW-1133">Transmembrane helix</keyword>
<organism evidence="2 3">
    <name type="scientific">Methylobacterium nodulans (strain LMG 21967 / CNCM I-2342 / ORS 2060)</name>
    <dbReference type="NCBI Taxonomy" id="460265"/>
    <lineage>
        <taxon>Bacteria</taxon>
        <taxon>Pseudomonadati</taxon>
        <taxon>Pseudomonadota</taxon>
        <taxon>Alphaproteobacteria</taxon>
        <taxon>Hyphomicrobiales</taxon>
        <taxon>Methylobacteriaceae</taxon>
        <taxon>Methylobacterium</taxon>
    </lineage>
</organism>
<sequence length="374" mass="39834">MVRTTETDGDVPAQHRGRIGLFAPFILLVLVAALWSAGWVWVRGRAEEAVDQWFAREAQAGRSWTCSDRSLGGYPFRLELRCAALRFARSDVTFSVGPVVAVAQIYQPRHVIVEADGPFHVEQEGKVGDVTWRLLEASLHLTDGGFQRASLVTDDLRGQVTGVEVPGAAGQPIAFTAEHLELHARPTPGRFESDGAVDLSARVTQATLPLLDPILGGTEPADLGLDATASRAAGLRTRPLAEELERWRLAGGSVALTRLSAEKGRSRLQAQGTLALDESHRLAGQLDVRTAGLDAVIAPLVTEQLGERVGGANAALIGNLVGQLLGGGRRREEAPASGRPDEAALKPLPPVRLAGGKVAVGPFVIPNVRLDPLY</sequence>
<evidence type="ECO:0008006" key="4">
    <source>
        <dbReference type="Google" id="ProtNLM"/>
    </source>
</evidence>
<dbReference type="STRING" id="460265.Mnod_4444"/>
<evidence type="ECO:0000313" key="2">
    <source>
        <dbReference type="EMBL" id="ACL59314.1"/>
    </source>
</evidence>
<proteinExistence type="predicted"/>
<accession>B8IBR0</accession>
<dbReference type="RefSeq" id="WP_015930953.1">
    <property type="nucleotide sequence ID" value="NC_011894.1"/>
</dbReference>